<feature type="region of interest" description="Disordered" evidence="9">
    <location>
        <begin position="612"/>
        <end position="644"/>
    </location>
</feature>
<dbReference type="GO" id="GO:0005681">
    <property type="term" value="C:spliceosomal complex"/>
    <property type="evidence" value="ECO:0007669"/>
    <property type="project" value="InterPro"/>
</dbReference>
<evidence type="ECO:0000256" key="1">
    <source>
        <dbReference type="ARBA" id="ARBA00004123"/>
    </source>
</evidence>
<sequence>MSGHLRLTGHRRSSSPISAYSDNFELMQPRPPSIGARIRNVTRYGGDGDEIIAPPPPSNEILPGRRDFKDYEERMRNMPQHNPDLPPPAGRNGRYVRFRNQVYGLGWNNILQEILLNTHVAHKAGRAYVHIPFHAAAHPAMGLGSKAPWIPLNAFMDAPTAGGVWPGGDPTPRAVSEEWYDTICPKGDRVVLDTEKVAGHLKESDAQTLIDFWAQKLKDMDDKCVEIDGREQVFNFYLTGSTRVLSAFDEFSKSATMQMLKWSDLVVGAVKRNFALISPVKQRNSRPLIFYPEGKIEGLLAMHVRRGDYSYHCTHFANWSSTYTSWALLPQLPDAFKIPEGAGGGQATPEAVAEYHRVCWPTNAQIVERARLMRKLHPGLDRIYILTNGKPDYLAKLKEDLRADGWKKLSTSQDMTLNWQEMWVSQSIDMSIAQRAEVFIGNGFSTLSSNVAMLRLSRGLPFNSLLHEALGHIITVELKSGALYRGKLADAEDSLNISLKDITVTGRDGKVSQLDQVYIRGSMVRFFIVPDMLQNAPMFKRVGPNAMKGRGIGTARGRATIMRGCYKKHKSDSEACATASAAVQAVLQPPAQGIVEGSVYCGQYSEPVRTIVSDTKPDEPKTEPKVEEEQLPDPKPLRTLDSLKWPYVPEPPSYVDPVTKNDPKPLTLPQYEAIATSLDVRKVLADNPDMHGLLRSIDKLYGPLRQQAIEEVLGVGTSSEQRHGTRAPTHDALARLRQEGDAEANARALRQLSEAIEKAIGVGDEQRGLAWEEGE</sequence>
<feature type="region of interest" description="Disordered" evidence="9">
    <location>
        <begin position="1"/>
        <end position="32"/>
    </location>
</feature>
<evidence type="ECO:0000256" key="6">
    <source>
        <dbReference type="ARBA" id="ARBA00023187"/>
    </source>
</evidence>
<evidence type="ECO:0000256" key="5">
    <source>
        <dbReference type="ARBA" id="ARBA00022664"/>
    </source>
</evidence>
<evidence type="ECO:0000259" key="10">
    <source>
        <dbReference type="PROSITE" id="PS52002"/>
    </source>
</evidence>
<gene>
    <name evidence="11" type="ORF">RhiXN_06686</name>
</gene>
<evidence type="ECO:0000256" key="8">
    <source>
        <dbReference type="ARBA" id="ARBA00023274"/>
    </source>
</evidence>
<comment type="similarity">
    <text evidence="3">Belongs to the snRNP core protein family.</text>
</comment>
<dbReference type="SMART" id="SM00651">
    <property type="entry name" value="Sm"/>
    <property type="match status" value="1"/>
</dbReference>
<dbReference type="Gene3D" id="3.40.50.11350">
    <property type="match status" value="1"/>
</dbReference>
<feature type="compositionally biased region" description="Basic and acidic residues" evidence="9">
    <location>
        <begin position="615"/>
        <end position="628"/>
    </location>
</feature>
<dbReference type="GeneID" id="67028965"/>
<dbReference type="KEGG" id="rsx:RhiXN_06686"/>
<dbReference type="PANTHER" id="PTHR23338">
    <property type="entry name" value="SMALL NUCLEAR RIBONUCLEOPROTEIN SM"/>
    <property type="match status" value="1"/>
</dbReference>
<proteinExistence type="inferred from homology"/>
<dbReference type="InterPro" id="IPR047575">
    <property type="entry name" value="Sm"/>
</dbReference>
<keyword evidence="8" id="KW-0687">Ribonucleoprotein</keyword>
<dbReference type="Gene3D" id="2.30.30.100">
    <property type="match status" value="1"/>
</dbReference>
<evidence type="ECO:0000256" key="2">
    <source>
        <dbReference type="ARBA" id="ARBA00004514"/>
    </source>
</evidence>
<comment type="subcellular location">
    <subcellularLocation>
        <location evidence="2">Cytoplasm</location>
        <location evidence="2">Cytosol</location>
    </subcellularLocation>
    <subcellularLocation>
        <location evidence="1">Nucleus</location>
    </subcellularLocation>
</comment>
<evidence type="ECO:0000256" key="7">
    <source>
        <dbReference type="ARBA" id="ARBA00023242"/>
    </source>
</evidence>
<dbReference type="AlphaFoldDB" id="A0A8H8NZR9"/>
<dbReference type="GO" id="GO:0005829">
    <property type="term" value="C:cytosol"/>
    <property type="evidence" value="ECO:0007669"/>
    <property type="project" value="UniProtKB-SubCell"/>
</dbReference>
<dbReference type="GO" id="GO:0000387">
    <property type="term" value="P:spliceosomal snRNP assembly"/>
    <property type="evidence" value="ECO:0007669"/>
    <property type="project" value="InterPro"/>
</dbReference>
<dbReference type="CDD" id="cd11296">
    <property type="entry name" value="O-FucT_like"/>
    <property type="match status" value="1"/>
</dbReference>
<organism evidence="11 12">
    <name type="scientific">Rhizoctonia solani</name>
    <dbReference type="NCBI Taxonomy" id="456999"/>
    <lineage>
        <taxon>Eukaryota</taxon>
        <taxon>Fungi</taxon>
        <taxon>Dikarya</taxon>
        <taxon>Basidiomycota</taxon>
        <taxon>Agaricomycotina</taxon>
        <taxon>Agaricomycetes</taxon>
        <taxon>Cantharellales</taxon>
        <taxon>Ceratobasidiaceae</taxon>
        <taxon>Rhizoctonia</taxon>
    </lineage>
</organism>
<keyword evidence="5" id="KW-0507">mRNA processing</keyword>
<dbReference type="InterPro" id="IPR010920">
    <property type="entry name" value="LSM_dom_sf"/>
</dbReference>
<dbReference type="EMBL" id="CP059664">
    <property type="protein sequence ID" value="QRW21697.1"/>
    <property type="molecule type" value="Genomic_DNA"/>
</dbReference>
<dbReference type="RefSeq" id="XP_043181934.1">
    <property type="nucleotide sequence ID" value="XM_043326502.1"/>
</dbReference>
<dbReference type="CDD" id="cd01721">
    <property type="entry name" value="Sm_D3"/>
    <property type="match status" value="1"/>
</dbReference>
<evidence type="ECO:0000256" key="3">
    <source>
        <dbReference type="ARBA" id="ARBA00008146"/>
    </source>
</evidence>
<evidence type="ECO:0000256" key="9">
    <source>
        <dbReference type="SAM" id="MobiDB-lite"/>
    </source>
</evidence>
<accession>A0A8H8NZR9</accession>
<dbReference type="GO" id="GO:0003723">
    <property type="term" value="F:RNA binding"/>
    <property type="evidence" value="ECO:0007669"/>
    <property type="project" value="InterPro"/>
</dbReference>
<evidence type="ECO:0000313" key="12">
    <source>
        <dbReference type="Proteomes" id="UP000650533"/>
    </source>
</evidence>
<dbReference type="InterPro" id="IPR001163">
    <property type="entry name" value="Sm_dom_euk/arc"/>
</dbReference>
<reference evidence="11" key="1">
    <citation type="submission" date="2020-05" db="EMBL/GenBank/DDBJ databases">
        <title>Evolutionary and genomic comparisons of hybrid uninucleate and nonhybrid Rhizoctonia fungi.</title>
        <authorList>
            <person name="Li C."/>
            <person name="Chen X."/>
        </authorList>
    </citation>
    <scope>NUCLEOTIDE SEQUENCE</scope>
    <source>
        <strain evidence="11">AG-1 IA</strain>
    </source>
</reference>
<feature type="domain" description="Sm" evidence="10">
    <location>
        <begin position="461"/>
        <end position="533"/>
    </location>
</feature>
<dbReference type="PROSITE" id="PS52002">
    <property type="entry name" value="SM"/>
    <property type="match status" value="1"/>
</dbReference>
<evidence type="ECO:0000313" key="11">
    <source>
        <dbReference type="EMBL" id="QRW21697.1"/>
    </source>
</evidence>
<dbReference type="SUPFAM" id="SSF50182">
    <property type="entry name" value="Sm-like ribonucleoproteins"/>
    <property type="match status" value="1"/>
</dbReference>
<keyword evidence="4" id="KW-0963">Cytoplasm</keyword>
<evidence type="ECO:0000256" key="4">
    <source>
        <dbReference type="ARBA" id="ARBA00022490"/>
    </source>
</evidence>
<dbReference type="InterPro" id="IPR034099">
    <property type="entry name" value="SmD3"/>
</dbReference>
<dbReference type="Proteomes" id="UP000650533">
    <property type="component" value="Chromosome 7"/>
</dbReference>
<keyword evidence="6" id="KW-0508">mRNA splicing</keyword>
<dbReference type="Pfam" id="PF01423">
    <property type="entry name" value="LSM"/>
    <property type="match status" value="1"/>
</dbReference>
<dbReference type="InterPro" id="IPR027141">
    <property type="entry name" value="LSm4/Sm_D1/D3"/>
</dbReference>
<dbReference type="GO" id="GO:0005685">
    <property type="term" value="C:U1 snRNP"/>
    <property type="evidence" value="ECO:0007669"/>
    <property type="project" value="UniProtKB-ARBA"/>
</dbReference>
<keyword evidence="7" id="KW-0539">Nucleus</keyword>
<name>A0A8H8NZR9_9AGAM</name>
<dbReference type="FunFam" id="2.30.30.100:FF:000002">
    <property type="entry name" value="Small nuclear ribonucleoprotein Sm D3"/>
    <property type="match status" value="1"/>
</dbReference>
<protein>
    <submittedName>
        <fullName evidence="11">O-FucT domain protein</fullName>
    </submittedName>
</protein>